<evidence type="ECO:0000256" key="3">
    <source>
        <dbReference type="SAM" id="Phobius"/>
    </source>
</evidence>
<dbReference type="SUPFAM" id="SSF103473">
    <property type="entry name" value="MFS general substrate transporter"/>
    <property type="match status" value="1"/>
</dbReference>
<dbReference type="Gene3D" id="1.20.1250.20">
    <property type="entry name" value="MFS general substrate transporter like domains"/>
    <property type="match status" value="2"/>
</dbReference>
<evidence type="ECO:0000313" key="6">
    <source>
        <dbReference type="Proteomes" id="UP000290900"/>
    </source>
</evidence>
<dbReference type="PANTHER" id="PTHR11360">
    <property type="entry name" value="MONOCARBOXYLATE TRANSPORTER"/>
    <property type="match status" value="1"/>
</dbReference>
<evidence type="ECO:0000313" key="5">
    <source>
        <dbReference type="EMBL" id="VEU23303.1"/>
    </source>
</evidence>
<organism evidence="5 6">
    <name type="scientific">Brettanomyces naardenensis</name>
    <name type="common">Yeast</name>
    <dbReference type="NCBI Taxonomy" id="13370"/>
    <lineage>
        <taxon>Eukaryota</taxon>
        <taxon>Fungi</taxon>
        <taxon>Dikarya</taxon>
        <taxon>Ascomycota</taxon>
        <taxon>Saccharomycotina</taxon>
        <taxon>Pichiomycetes</taxon>
        <taxon>Pichiales</taxon>
        <taxon>Pichiaceae</taxon>
        <taxon>Brettanomyces</taxon>
    </lineage>
</organism>
<feature type="transmembrane region" description="Helical" evidence="3">
    <location>
        <begin position="194"/>
        <end position="215"/>
    </location>
</feature>
<keyword evidence="3" id="KW-0812">Transmembrane</keyword>
<dbReference type="GO" id="GO:0016020">
    <property type="term" value="C:membrane"/>
    <property type="evidence" value="ECO:0007669"/>
    <property type="project" value="UniProtKB-SubCell"/>
</dbReference>
<feature type="transmembrane region" description="Helical" evidence="3">
    <location>
        <begin position="284"/>
        <end position="306"/>
    </location>
</feature>
<feature type="transmembrane region" description="Helical" evidence="3">
    <location>
        <begin position="146"/>
        <end position="166"/>
    </location>
</feature>
<dbReference type="PROSITE" id="PS50850">
    <property type="entry name" value="MFS"/>
    <property type="match status" value="1"/>
</dbReference>
<gene>
    <name evidence="5" type="ORF">BRENAR_LOCUS4034</name>
</gene>
<feature type="transmembrane region" description="Helical" evidence="3">
    <location>
        <begin position="318"/>
        <end position="340"/>
    </location>
</feature>
<sequence>MSFGMVNSFGVYQSYYEQHYADVSSAKISLVGSIQGCFIFMFGLPSTICMYYVGPQMMVLIGGLLCTLSYMFLSISNAVWQLFVIQGVMFGLGAGAMYIHSTGVVFQYFNKKKALAQGIITAGAAIGGVFWPIAIRRLFDTVGFGWANRIIGFINIPMTAFAAAFLRPRMKTPKRQVGDNLLRLNFSILRDPQLILCCIIWFFWIFSLFPGLFYVDLFCQRLDISRTVQQYNVAIMNGTACVARVLPGFAGDKFGRININILFYFLSGILPLVLWTNARTTGSVLAFCITWGFASGAPVTLAPAIVGQLFKPEDVPSCLSFFFLCGGIGSMVGPSIGGLFIPKGDTKGVQGFNKLAIFVGTLSLTCAVLLVVLRFRCTRKIWYRI</sequence>
<dbReference type="InterPro" id="IPR011701">
    <property type="entry name" value="MFS"/>
</dbReference>
<dbReference type="AlphaFoldDB" id="A0A448YQU8"/>
<comment type="similarity">
    <text evidence="2">Belongs to the major facilitator superfamily. Monocarboxylate porter (TC 2.A.1.13) family.</text>
</comment>
<feature type="transmembrane region" description="Helical" evidence="3">
    <location>
        <begin position="60"/>
        <end position="83"/>
    </location>
</feature>
<dbReference type="InParanoid" id="A0A448YQU8"/>
<feature type="transmembrane region" description="Helical" evidence="3">
    <location>
        <begin position="114"/>
        <end position="134"/>
    </location>
</feature>
<dbReference type="Proteomes" id="UP000290900">
    <property type="component" value="Unassembled WGS sequence"/>
</dbReference>
<dbReference type="InterPro" id="IPR036259">
    <property type="entry name" value="MFS_trans_sf"/>
</dbReference>
<name>A0A448YQU8_BRENA</name>
<feature type="domain" description="Major facilitator superfamily (MFS) profile" evidence="4">
    <location>
        <begin position="1"/>
        <end position="378"/>
    </location>
</feature>
<dbReference type="OrthoDB" id="410267at2759"/>
<evidence type="ECO:0000256" key="1">
    <source>
        <dbReference type="ARBA" id="ARBA00004141"/>
    </source>
</evidence>
<reference evidence="5 6" key="1">
    <citation type="submission" date="2018-12" db="EMBL/GenBank/DDBJ databases">
        <authorList>
            <person name="Tiukova I."/>
            <person name="Dainat J."/>
        </authorList>
    </citation>
    <scope>NUCLEOTIDE SEQUENCE [LARGE SCALE GENOMIC DNA]</scope>
</reference>
<feature type="transmembrane region" description="Helical" evidence="3">
    <location>
        <begin position="89"/>
        <end position="109"/>
    </location>
</feature>
<feature type="transmembrane region" description="Helical" evidence="3">
    <location>
        <begin position="30"/>
        <end position="53"/>
    </location>
</feature>
<keyword evidence="3" id="KW-1133">Transmembrane helix</keyword>
<proteinExistence type="inferred from homology"/>
<dbReference type="GO" id="GO:0022857">
    <property type="term" value="F:transmembrane transporter activity"/>
    <property type="evidence" value="ECO:0007669"/>
    <property type="project" value="InterPro"/>
</dbReference>
<dbReference type="PANTHER" id="PTHR11360:SF319">
    <property type="entry name" value="MAJOR FACILITATOR SUPERFAMILY (MFS) PROFILE DOMAIN-CONTAINING PROTEIN"/>
    <property type="match status" value="1"/>
</dbReference>
<evidence type="ECO:0000256" key="2">
    <source>
        <dbReference type="ARBA" id="ARBA00006727"/>
    </source>
</evidence>
<feature type="transmembrane region" description="Helical" evidence="3">
    <location>
        <begin position="355"/>
        <end position="375"/>
    </location>
</feature>
<dbReference type="EMBL" id="CAACVR010000043">
    <property type="protein sequence ID" value="VEU23303.1"/>
    <property type="molecule type" value="Genomic_DNA"/>
</dbReference>
<keyword evidence="3" id="KW-0472">Membrane</keyword>
<dbReference type="Pfam" id="PF07690">
    <property type="entry name" value="MFS_1"/>
    <property type="match status" value="1"/>
</dbReference>
<dbReference type="InterPro" id="IPR050327">
    <property type="entry name" value="Proton-linked_MCT"/>
</dbReference>
<dbReference type="InterPro" id="IPR020846">
    <property type="entry name" value="MFS_dom"/>
</dbReference>
<keyword evidence="6" id="KW-1185">Reference proteome</keyword>
<evidence type="ECO:0000259" key="4">
    <source>
        <dbReference type="PROSITE" id="PS50850"/>
    </source>
</evidence>
<comment type="subcellular location">
    <subcellularLocation>
        <location evidence="1">Membrane</location>
        <topology evidence="1">Multi-pass membrane protein</topology>
    </subcellularLocation>
</comment>
<feature type="transmembrane region" description="Helical" evidence="3">
    <location>
        <begin position="261"/>
        <end position="278"/>
    </location>
</feature>
<accession>A0A448YQU8</accession>
<protein>
    <submittedName>
        <fullName evidence="5">DEKNAAC104432</fullName>
    </submittedName>
</protein>